<dbReference type="RefSeq" id="XP_044724742.1">
    <property type="nucleotide sequence ID" value="XM_044861109.1"/>
</dbReference>
<organism evidence="3 4">
    <name type="scientific">Hirsutella rhossiliensis</name>
    <dbReference type="NCBI Taxonomy" id="111463"/>
    <lineage>
        <taxon>Eukaryota</taxon>
        <taxon>Fungi</taxon>
        <taxon>Dikarya</taxon>
        <taxon>Ascomycota</taxon>
        <taxon>Pezizomycotina</taxon>
        <taxon>Sordariomycetes</taxon>
        <taxon>Hypocreomycetidae</taxon>
        <taxon>Hypocreales</taxon>
        <taxon>Ophiocordycipitaceae</taxon>
        <taxon>Hirsutella</taxon>
    </lineage>
</organism>
<feature type="compositionally biased region" description="Acidic residues" evidence="1">
    <location>
        <begin position="116"/>
        <end position="126"/>
    </location>
</feature>
<keyword evidence="2" id="KW-1133">Transmembrane helix</keyword>
<evidence type="ECO:0000256" key="1">
    <source>
        <dbReference type="SAM" id="MobiDB-lite"/>
    </source>
</evidence>
<evidence type="ECO:0000313" key="3">
    <source>
        <dbReference type="EMBL" id="KAH0967229.1"/>
    </source>
</evidence>
<feature type="transmembrane region" description="Helical" evidence="2">
    <location>
        <begin position="289"/>
        <end position="313"/>
    </location>
</feature>
<feature type="compositionally biased region" description="Acidic residues" evidence="1">
    <location>
        <begin position="87"/>
        <end position="98"/>
    </location>
</feature>
<sequence>MASQNMQSAAARSSPGLPNRRRFDESWVEVSSQPSSSSLSSVGDEIVTTGLRVVSPFRRRRRVQPSTRTQLPQRHTTTPAAGTSSQEEYEESESEEDQLLTSSTENTKPARHEVSDDSDVDSDDGDNATALGRASDRPVYRPQPNAFSHPPSHIPRRSHSATSAAPPHPHGGFSRPSFSQRSQTRVHRNFMSPTSREDNDAALRASLTTLLSCAAAARGLPKTKEEAEARQLGGNGIGPSNQPMELRLVPESELTENASPTRTSRSPRATKKKKTAAAVAEDALISPTLLTWVMSAGVVVLVSAVGFGAGYVIGREVGRQETLSAGVSGVNETTRCGREVIRSSGGGLRRLRWGAVGKSIVAQA</sequence>
<evidence type="ECO:0000256" key="2">
    <source>
        <dbReference type="SAM" id="Phobius"/>
    </source>
</evidence>
<feature type="compositionally biased region" description="Low complexity" evidence="1">
    <location>
        <begin position="258"/>
        <end position="267"/>
    </location>
</feature>
<dbReference type="Proteomes" id="UP000824596">
    <property type="component" value="Unassembled WGS sequence"/>
</dbReference>
<feature type="compositionally biased region" description="Polar residues" evidence="1">
    <location>
        <begin position="71"/>
        <end position="83"/>
    </location>
</feature>
<protein>
    <submittedName>
        <fullName evidence="3">Uncharacterized protein</fullName>
    </submittedName>
</protein>
<dbReference type="GeneID" id="68351767"/>
<gene>
    <name evidence="3" type="ORF">HRG_02638</name>
</gene>
<feature type="compositionally biased region" description="Low complexity" evidence="1">
    <location>
        <begin position="28"/>
        <end position="42"/>
    </location>
</feature>
<proteinExistence type="predicted"/>
<evidence type="ECO:0000313" key="4">
    <source>
        <dbReference type="Proteomes" id="UP000824596"/>
    </source>
</evidence>
<reference evidence="3" key="1">
    <citation type="submission" date="2021-09" db="EMBL/GenBank/DDBJ databases">
        <title>A high-quality genome of the endoparasitic fungus Hirsutella rhossiliensis with a comparison of Hirsutella genomes reveals transposable elements contributing to genome size variation.</title>
        <authorList>
            <person name="Lin R."/>
            <person name="Jiao Y."/>
            <person name="Sun X."/>
            <person name="Ling J."/>
            <person name="Xie B."/>
            <person name="Cheng X."/>
        </authorList>
    </citation>
    <scope>NUCLEOTIDE SEQUENCE</scope>
    <source>
        <strain evidence="3">HR02</strain>
    </source>
</reference>
<dbReference type="EMBL" id="JAIZPD010000002">
    <property type="protein sequence ID" value="KAH0967229.1"/>
    <property type="molecule type" value="Genomic_DNA"/>
</dbReference>
<comment type="caution">
    <text evidence="3">The sequence shown here is derived from an EMBL/GenBank/DDBJ whole genome shotgun (WGS) entry which is preliminary data.</text>
</comment>
<keyword evidence="4" id="KW-1185">Reference proteome</keyword>
<dbReference type="OrthoDB" id="5413188at2759"/>
<name>A0A9P8N7L5_9HYPO</name>
<accession>A0A9P8N7L5</accession>
<dbReference type="AlphaFoldDB" id="A0A9P8N7L5"/>
<feature type="compositionally biased region" description="Polar residues" evidence="1">
    <location>
        <begin position="1"/>
        <end position="11"/>
    </location>
</feature>
<keyword evidence="2" id="KW-0812">Transmembrane</keyword>
<feature type="region of interest" description="Disordered" evidence="1">
    <location>
        <begin position="219"/>
        <end position="274"/>
    </location>
</feature>
<feature type="region of interest" description="Disordered" evidence="1">
    <location>
        <begin position="1"/>
        <end position="199"/>
    </location>
</feature>
<keyword evidence="2" id="KW-0472">Membrane</keyword>